<dbReference type="PANTHER" id="PTHR12598">
    <property type="entry name" value="COPPER HOMEOSTASIS PROTEIN CUTC"/>
    <property type="match status" value="1"/>
</dbReference>
<reference evidence="3 4" key="1">
    <citation type="journal article" date="2018" name="Sci. Rep.">
        <title>Comparative genomics provides insights into the lifestyle and reveals functional heterogeneity of dark septate endophytic fungi.</title>
        <authorList>
            <person name="Knapp D.G."/>
            <person name="Nemeth J.B."/>
            <person name="Barry K."/>
            <person name="Hainaut M."/>
            <person name="Henrissat B."/>
            <person name="Johnson J."/>
            <person name="Kuo A."/>
            <person name="Lim J.H.P."/>
            <person name="Lipzen A."/>
            <person name="Nolan M."/>
            <person name="Ohm R.A."/>
            <person name="Tamas L."/>
            <person name="Grigoriev I.V."/>
            <person name="Spatafora J.W."/>
            <person name="Nagy L.G."/>
            <person name="Kovacs G.M."/>
        </authorList>
    </citation>
    <scope>NUCLEOTIDE SEQUENCE [LARGE SCALE GENOMIC DNA]</scope>
    <source>
        <strain evidence="3 4">DSE2036</strain>
    </source>
</reference>
<dbReference type="SUPFAM" id="SSF110395">
    <property type="entry name" value="CutC-like"/>
    <property type="match status" value="1"/>
</dbReference>
<evidence type="ECO:0000256" key="2">
    <source>
        <dbReference type="ARBA" id="ARBA00019014"/>
    </source>
</evidence>
<dbReference type="Pfam" id="PF03932">
    <property type="entry name" value="CutC"/>
    <property type="match status" value="1"/>
</dbReference>
<dbReference type="PANTHER" id="PTHR12598:SF0">
    <property type="entry name" value="COPPER HOMEOSTASIS PROTEIN CUTC HOMOLOG"/>
    <property type="match status" value="1"/>
</dbReference>
<dbReference type="STRING" id="97972.A0A2V1DGQ3"/>
<dbReference type="OrthoDB" id="7392499at2759"/>
<dbReference type="EMBL" id="KZ805440">
    <property type="protein sequence ID" value="PVH97280.1"/>
    <property type="molecule type" value="Genomic_DNA"/>
</dbReference>
<dbReference type="AlphaFoldDB" id="A0A2V1DGQ3"/>
<dbReference type="Proteomes" id="UP000244855">
    <property type="component" value="Unassembled WGS sequence"/>
</dbReference>
<accession>A0A2V1DGQ3</accession>
<evidence type="ECO:0000256" key="1">
    <source>
        <dbReference type="ARBA" id="ARBA00007768"/>
    </source>
</evidence>
<dbReference type="Gene3D" id="3.20.20.380">
    <property type="entry name" value="Copper homeostasis (CutC) domain"/>
    <property type="match status" value="1"/>
</dbReference>
<dbReference type="GO" id="GO:0005507">
    <property type="term" value="F:copper ion binding"/>
    <property type="evidence" value="ECO:0007669"/>
    <property type="project" value="TreeGrafter"/>
</dbReference>
<proteinExistence type="inferred from homology"/>
<keyword evidence="4" id="KW-1185">Reference proteome</keyword>
<gene>
    <name evidence="3" type="ORF">DM02DRAFT_86871</name>
</gene>
<name>A0A2V1DGQ3_9PLEO</name>
<evidence type="ECO:0000313" key="4">
    <source>
        <dbReference type="Proteomes" id="UP000244855"/>
    </source>
</evidence>
<organism evidence="3 4">
    <name type="scientific">Periconia macrospinosa</name>
    <dbReference type="NCBI Taxonomy" id="97972"/>
    <lineage>
        <taxon>Eukaryota</taxon>
        <taxon>Fungi</taxon>
        <taxon>Dikarya</taxon>
        <taxon>Ascomycota</taxon>
        <taxon>Pezizomycotina</taxon>
        <taxon>Dothideomycetes</taxon>
        <taxon>Pleosporomycetidae</taxon>
        <taxon>Pleosporales</taxon>
        <taxon>Massarineae</taxon>
        <taxon>Periconiaceae</taxon>
        <taxon>Periconia</taxon>
    </lineage>
</organism>
<dbReference type="HAMAP" id="MF_00795">
    <property type="entry name" value="CutC"/>
    <property type="match status" value="1"/>
</dbReference>
<sequence>MSLHCLEIACFNVYSAIHAAKAGAHRIELCADYLLGGITPSLDTLLQIRNHTSPNQPINVMIRPRGGDFTYSDAEFAQMKASISEFKTSGTASGFVFGVLDAAGKSVDVARNRELVALAAPLPCTFHRAFDGLQDMRAAAEALVECGFAAVLTSGGLEGAVKGADAVERLRVEFDGRIVFILGGGVRSANVGGLKERTGVRWFHSAGITGEGEDVDVGEVERLLGELGK</sequence>
<comment type="similarity">
    <text evidence="1">Belongs to the CutC family.</text>
</comment>
<dbReference type="InterPro" id="IPR036822">
    <property type="entry name" value="CutC-like_dom_sf"/>
</dbReference>
<dbReference type="InterPro" id="IPR005627">
    <property type="entry name" value="CutC-like"/>
</dbReference>
<protein>
    <recommendedName>
        <fullName evidence="2">Copper homeostasis protein cutC homolog</fullName>
    </recommendedName>
</protein>
<evidence type="ECO:0000313" key="3">
    <source>
        <dbReference type="EMBL" id="PVH97280.1"/>
    </source>
</evidence>